<organism evidence="2 3">
    <name type="scientific">Dorcoceras hygrometricum</name>
    <dbReference type="NCBI Taxonomy" id="472368"/>
    <lineage>
        <taxon>Eukaryota</taxon>
        <taxon>Viridiplantae</taxon>
        <taxon>Streptophyta</taxon>
        <taxon>Embryophyta</taxon>
        <taxon>Tracheophyta</taxon>
        <taxon>Spermatophyta</taxon>
        <taxon>Magnoliopsida</taxon>
        <taxon>eudicotyledons</taxon>
        <taxon>Gunneridae</taxon>
        <taxon>Pentapetalae</taxon>
        <taxon>asterids</taxon>
        <taxon>lamiids</taxon>
        <taxon>Lamiales</taxon>
        <taxon>Gesneriaceae</taxon>
        <taxon>Didymocarpoideae</taxon>
        <taxon>Trichosporeae</taxon>
        <taxon>Loxocarpinae</taxon>
        <taxon>Dorcoceras</taxon>
    </lineage>
</organism>
<gene>
    <name evidence="2" type="ORF">F511_39273</name>
</gene>
<dbReference type="EMBL" id="KV017565">
    <property type="protein sequence ID" value="KZV18026.1"/>
    <property type="molecule type" value="Genomic_DNA"/>
</dbReference>
<evidence type="ECO:0000313" key="3">
    <source>
        <dbReference type="Proteomes" id="UP000250235"/>
    </source>
</evidence>
<accession>A0A2Z7AG30</accession>
<evidence type="ECO:0000256" key="1">
    <source>
        <dbReference type="SAM" id="Phobius"/>
    </source>
</evidence>
<feature type="transmembrane region" description="Helical" evidence="1">
    <location>
        <begin position="37"/>
        <end position="56"/>
    </location>
</feature>
<sequence length="149" mass="16437">MPQFSSPDCDDITADVIIADPSTDSADVTDADPSCCLLILLTSSLLITACCLLIKLTSSSLIPDSSNRNADVIISVWKTLALTVEYTVAVTDGVYDVTVSDNPAMHISVDSNFNRDLLLYRERFIRYLLFITVIRFLFASIQQLIDSLH</sequence>
<name>A0A2Z7AG30_9LAMI</name>
<evidence type="ECO:0000313" key="2">
    <source>
        <dbReference type="EMBL" id="KZV18026.1"/>
    </source>
</evidence>
<proteinExistence type="predicted"/>
<feature type="transmembrane region" description="Helical" evidence="1">
    <location>
        <begin position="124"/>
        <end position="145"/>
    </location>
</feature>
<keyword evidence="3" id="KW-1185">Reference proteome</keyword>
<protein>
    <submittedName>
        <fullName evidence="2">Uncharacterized protein</fullName>
    </submittedName>
</protein>
<keyword evidence="1" id="KW-0812">Transmembrane</keyword>
<reference evidence="2 3" key="1">
    <citation type="journal article" date="2015" name="Proc. Natl. Acad. Sci. U.S.A.">
        <title>The resurrection genome of Boea hygrometrica: A blueprint for survival of dehydration.</title>
        <authorList>
            <person name="Xiao L."/>
            <person name="Yang G."/>
            <person name="Zhang L."/>
            <person name="Yang X."/>
            <person name="Zhao S."/>
            <person name="Ji Z."/>
            <person name="Zhou Q."/>
            <person name="Hu M."/>
            <person name="Wang Y."/>
            <person name="Chen M."/>
            <person name="Xu Y."/>
            <person name="Jin H."/>
            <person name="Xiao X."/>
            <person name="Hu G."/>
            <person name="Bao F."/>
            <person name="Hu Y."/>
            <person name="Wan P."/>
            <person name="Li L."/>
            <person name="Deng X."/>
            <person name="Kuang T."/>
            <person name="Xiang C."/>
            <person name="Zhu J.K."/>
            <person name="Oliver M.J."/>
            <person name="He Y."/>
        </authorList>
    </citation>
    <scope>NUCLEOTIDE SEQUENCE [LARGE SCALE GENOMIC DNA]</scope>
    <source>
        <strain evidence="3">cv. XS01</strain>
    </source>
</reference>
<keyword evidence="1" id="KW-1133">Transmembrane helix</keyword>
<keyword evidence="1" id="KW-0472">Membrane</keyword>
<dbReference type="AlphaFoldDB" id="A0A2Z7AG30"/>
<dbReference type="Proteomes" id="UP000250235">
    <property type="component" value="Unassembled WGS sequence"/>
</dbReference>